<sequence>MISTTDLHMGPEMTQESDPGTPDPPAIGSADRGSHWPRFAAPDPIARERRTAASGSPNRPNLRTRQTPDSGLDPWLLPLNSNTNPHPWLLYLDFDLCFGVETLAFDLWFWSLDSGYDLSFDS</sequence>
<evidence type="ECO:0000256" key="1">
    <source>
        <dbReference type="SAM" id="MobiDB-lite"/>
    </source>
</evidence>
<dbReference type="Proteomes" id="UP000031443">
    <property type="component" value="Unassembled WGS sequence"/>
</dbReference>
<protein>
    <submittedName>
        <fullName evidence="2">Uncharacterized protein</fullName>
    </submittedName>
</protein>
<organism evidence="2 3">
    <name type="scientific">Chelonia mydas</name>
    <name type="common">Green sea-turtle</name>
    <name type="synonym">Chelonia agassizi</name>
    <dbReference type="NCBI Taxonomy" id="8469"/>
    <lineage>
        <taxon>Eukaryota</taxon>
        <taxon>Metazoa</taxon>
        <taxon>Chordata</taxon>
        <taxon>Craniata</taxon>
        <taxon>Vertebrata</taxon>
        <taxon>Euteleostomi</taxon>
        <taxon>Archelosauria</taxon>
        <taxon>Testudinata</taxon>
        <taxon>Testudines</taxon>
        <taxon>Cryptodira</taxon>
        <taxon>Durocryptodira</taxon>
        <taxon>Americhelydia</taxon>
        <taxon>Chelonioidea</taxon>
        <taxon>Cheloniidae</taxon>
        <taxon>Chelonia</taxon>
    </lineage>
</organism>
<gene>
    <name evidence="2" type="ORF">UY3_16441</name>
</gene>
<dbReference type="AlphaFoldDB" id="M7B2Z4"/>
<dbReference type="EMBL" id="KB579220">
    <property type="protein sequence ID" value="EMP26478.1"/>
    <property type="molecule type" value="Genomic_DNA"/>
</dbReference>
<keyword evidence="3" id="KW-1185">Reference proteome</keyword>
<name>M7B2Z4_CHEMY</name>
<feature type="compositionally biased region" description="Polar residues" evidence="1">
    <location>
        <begin position="53"/>
        <end position="69"/>
    </location>
</feature>
<feature type="region of interest" description="Disordered" evidence="1">
    <location>
        <begin position="1"/>
        <end position="77"/>
    </location>
</feature>
<accession>M7B2Z4</accession>
<evidence type="ECO:0000313" key="3">
    <source>
        <dbReference type="Proteomes" id="UP000031443"/>
    </source>
</evidence>
<proteinExistence type="predicted"/>
<reference evidence="3" key="1">
    <citation type="journal article" date="2013" name="Nat. Genet.">
        <title>The draft genomes of soft-shell turtle and green sea turtle yield insights into the development and evolution of the turtle-specific body plan.</title>
        <authorList>
            <person name="Wang Z."/>
            <person name="Pascual-Anaya J."/>
            <person name="Zadissa A."/>
            <person name="Li W."/>
            <person name="Niimura Y."/>
            <person name="Huang Z."/>
            <person name="Li C."/>
            <person name="White S."/>
            <person name="Xiong Z."/>
            <person name="Fang D."/>
            <person name="Wang B."/>
            <person name="Ming Y."/>
            <person name="Chen Y."/>
            <person name="Zheng Y."/>
            <person name="Kuraku S."/>
            <person name="Pignatelli M."/>
            <person name="Herrero J."/>
            <person name="Beal K."/>
            <person name="Nozawa M."/>
            <person name="Li Q."/>
            <person name="Wang J."/>
            <person name="Zhang H."/>
            <person name="Yu L."/>
            <person name="Shigenobu S."/>
            <person name="Wang J."/>
            <person name="Liu J."/>
            <person name="Flicek P."/>
            <person name="Searle S."/>
            <person name="Wang J."/>
            <person name="Kuratani S."/>
            <person name="Yin Y."/>
            <person name="Aken B."/>
            <person name="Zhang G."/>
            <person name="Irie N."/>
        </authorList>
    </citation>
    <scope>NUCLEOTIDE SEQUENCE [LARGE SCALE GENOMIC DNA]</scope>
</reference>
<evidence type="ECO:0000313" key="2">
    <source>
        <dbReference type="EMBL" id="EMP26478.1"/>
    </source>
</evidence>